<accession>A0A285U9Z3</accession>
<evidence type="ECO:0000313" key="1">
    <source>
        <dbReference type="EMBL" id="SOC37131.1"/>
    </source>
</evidence>
<sequence>MMSKNKKGRWFWSISSILLLAIFFIRLSVFSFVIDERIYYLVDKSFQLKWIHSVEKEEWIEVYEKSGDELLLTETYFKTFGAGVPSDSKNTELVNGFVRMDINLKYPEMNLTVSENVQTTIITDNRLIPLYSYTSDYELVHIKSESIYLWQLILGGKL</sequence>
<gene>
    <name evidence="1" type="ORF">SAMN05877842_10362</name>
</gene>
<evidence type="ECO:0000313" key="2">
    <source>
        <dbReference type="Proteomes" id="UP000219252"/>
    </source>
</evidence>
<evidence type="ECO:0008006" key="3">
    <source>
        <dbReference type="Google" id="ProtNLM"/>
    </source>
</evidence>
<dbReference type="EMBL" id="OBQC01000003">
    <property type="protein sequence ID" value="SOC37131.1"/>
    <property type="molecule type" value="Genomic_DNA"/>
</dbReference>
<dbReference type="Proteomes" id="UP000219252">
    <property type="component" value="Unassembled WGS sequence"/>
</dbReference>
<name>A0A285U9Z3_9BACL</name>
<dbReference type="Pfam" id="PF08905">
    <property type="entry name" value="DUF1850"/>
    <property type="match status" value="1"/>
</dbReference>
<organism evidence="1 2">
    <name type="scientific">Ureibacillus acetophenoni</name>
    <dbReference type="NCBI Taxonomy" id="614649"/>
    <lineage>
        <taxon>Bacteria</taxon>
        <taxon>Bacillati</taxon>
        <taxon>Bacillota</taxon>
        <taxon>Bacilli</taxon>
        <taxon>Bacillales</taxon>
        <taxon>Caryophanaceae</taxon>
        <taxon>Ureibacillus</taxon>
    </lineage>
</organism>
<dbReference type="AlphaFoldDB" id="A0A285U9Z3"/>
<proteinExistence type="predicted"/>
<dbReference type="InterPro" id="IPR015001">
    <property type="entry name" value="DUF1850"/>
</dbReference>
<protein>
    <recommendedName>
        <fullName evidence="3">DUF1850 domain-containing protein</fullName>
    </recommendedName>
</protein>
<keyword evidence="2" id="KW-1185">Reference proteome</keyword>
<reference evidence="2" key="1">
    <citation type="submission" date="2017-08" db="EMBL/GenBank/DDBJ databases">
        <authorList>
            <person name="Varghese N."/>
            <person name="Submissions S."/>
        </authorList>
    </citation>
    <scope>NUCLEOTIDE SEQUENCE [LARGE SCALE GENOMIC DNA]</scope>
    <source>
        <strain evidence="2">JC23</strain>
    </source>
</reference>